<sequence length="51" mass="5659">MRMIYFKNLVNAPLFSDLFSDSDIRTNDFVSTSLNDGPWSGEGVGGGGRMW</sequence>
<reference evidence="1" key="1">
    <citation type="submission" date="2012-05" db="EMBL/GenBank/DDBJ databases">
        <authorList>
            <person name="Krishnakumar V."/>
            <person name="Cheung F."/>
            <person name="Xiao Y."/>
            <person name="Chan A."/>
            <person name="Moskal W.A."/>
            <person name="Town C.D."/>
        </authorList>
    </citation>
    <scope>NUCLEOTIDE SEQUENCE</scope>
</reference>
<dbReference type="EMBL" id="BT145492">
    <property type="protein sequence ID" value="AFK45286.1"/>
    <property type="molecule type" value="mRNA"/>
</dbReference>
<dbReference type="AlphaFoldDB" id="I3SYE4"/>
<evidence type="ECO:0000313" key="1">
    <source>
        <dbReference type="EMBL" id="AFK45286.1"/>
    </source>
</evidence>
<name>I3SYE4_MEDTR</name>
<protein>
    <submittedName>
        <fullName evidence="1">Uncharacterized protein</fullName>
    </submittedName>
</protein>
<proteinExistence type="evidence at transcript level"/>
<accession>I3SYE4</accession>
<organism evidence="1">
    <name type="scientific">Medicago truncatula</name>
    <name type="common">Barrel medic</name>
    <name type="synonym">Medicago tribuloides</name>
    <dbReference type="NCBI Taxonomy" id="3880"/>
    <lineage>
        <taxon>Eukaryota</taxon>
        <taxon>Viridiplantae</taxon>
        <taxon>Streptophyta</taxon>
        <taxon>Embryophyta</taxon>
        <taxon>Tracheophyta</taxon>
        <taxon>Spermatophyta</taxon>
        <taxon>Magnoliopsida</taxon>
        <taxon>eudicotyledons</taxon>
        <taxon>Gunneridae</taxon>
        <taxon>Pentapetalae</taxon>
        <taxon>rosids</taxon>
        <taxon>fabids</taxon>
        <taxon>Fabales</taxon>
        <taxon>Fabaceae</taxon>
        <taxon>Papilionoideae</taxon>
        <taxon>50 kb inversion clade</taxon>
        <taxon>NPAAA clade</taxon>
        <taxon>Hologalegina</taxon>
        <taxon>IRL clade</taxon>
        <taxon>Trifolieae</taxon>
        <taxon>Medicago</taxon>
    </lineage>
</organism>